<dbReference type="Proteomes" id="UP000555546">
    <property type="component" value="Unassembled WGS sequence"/>
</dbReference>
<dbReference type="InterPro" id="IPR005302">
    <property type="entry name" value="MoCF_Sase_C"/>
</dbReference>
<dbReference type="GO" id="GO:0030170">
    <property type="term" value="F:pyridoxal phosphate binding"/>
    <property type="evidence" value="ECO:0007669"/>
    <property type="project" value="InterPro"/>
</dbReference>
<dbReference type="PROSITE" id="PS51340">
    <property type="entry name" value="MOSC"/>
    <property type="match status" value="1"/>
</dbReference>
<dbReference type="RefSeq" id="WP_183653648.1">
    <property type="nucleotide sequence ID" value="NZ_JACIJG010000010.1"/>
</dbReference>
<dbReference type="PANTHER" id="PTHR30212">
    <property type="entry name" value="PROTEIN YIIM"/>
    <property type="match status" value="1"/>
</dbReference>
<dbReference type="Pfam" id="PF03473">
    <property type="entry name" value="MOSC"/>
    <property type="match status" value="1"/>
</dbReference>
<proteinExistence type="predicted"/>
<protein>
    <submittedName>
        <fullName evidence="2">MOSC domain-containing protein YiiM</fullName>
    </submittedName>
</protein>
<feature type="domain" description="MOSC" evidence="1">
    <location>
        <begin position="28"/>
        <end position="165"/>
    </location>
</feature>
<evidence type="ECO:0000259" key="1">
    <source>
        <dbReference type="PROSITE" id="PS51340"/>
    </source>
</evidence>
<dbReference type="InterPro" id="IPR005163">
    <property type="entry name" value="Tri_helical_YiiM-like"/>
</dbReference>
<dbReference type="InterPro" id="IPR052353">
    <property type="entry name" value="Benzoxazolinone_Detox_Enz"/>
</dbReference>
<accession>A0A7W9AZD2</accession>
<dbReference type="EMBL" id="JACIJG010000010">
    <property type="protein sequence ID" value="MBB5702949.1"/>
    <property type="molecule type" value="Genomic_DNA"/>
</dbReference>
<gene>
    <name evidence="2" type="ORF">FHS76_002840</name>
</gene>
<dbReference type="Pfam" id="PF03475">
    <property type="entry name" value="YiiM_3-alpha"/>
    <property type="match status" value="1"/>
</dbReference>
<evidence type="ECO:0000313" key="3">
    <source>
        <dbReference type="Proteomes" id="UP000555546"/>
    </source>
</evidence>
<comment type="caution">
    <text evidence="2">The sequence shown here is derived from an EMBL/GenBank/DDBJ whole genome shotgun (WGS) entry which is preliminary data.</text>
</comment>
<keyword evidence="3" id="KW-1185">Reference proteome</keyword>
<dbReference type="Gene3D" id="2.40.33.20">
    <property type="entry name" value="PK beta-barrel domain-like"/>
    <property type="match status" value="1"/>
</dbReference>
<organism evidence="2 3">
    <name type="scientific">Brucella daejeonensis</name>
    <dbReference type="NCBI Taxonomy" id="659015"/>
    <lineage>
        <taxon>Bacteria</taxon>
        <taxon>Pseudomonadati</taxon>
        <taxon>Pseudomonadota</taxon>
        <taxon>Alphaproteobacteria</taxon>
        <taxon>Hyphomicrobiales</taxon>
        <taxon>Brucellaceae</taxon>
        <taxon>Brucella/Ochrobactrum group</taxon>
        <taxon>Brucella</taxon>
    </lineage>
</organism>
<dbReference type="GO" id="GO:0003824">
    <property type="term" value="F:catalytic activity"/>
    <property type="evidence" value="ECO:0007669"/>
    <property type="project" value="InterPro"/>
</dbReference>
<dbReference type="PANTHER" id="PTHR30212:SF2">
    <property type="entry name" value="PROTEIN YIIM"/>
    <property type="match status" value="1"/>
</dbReference>
<dbReference type="InterPro" id="IPR011037">
    <property type="entry name" value="Pyrv_Knase-like_insert_dom_sf"/>
</dbReference>
<sequence>MKTQIHAVLAGKISPLGPRAAPSGIDKHPVSGKVRVTFEGLDCDAQGDRKVHGGPEKAVHHYPHDHYAIWRDEIGDNPRLETHGAFGENISASGLHEGNVAVGDRFRLGSALVEVSQGRQPCWKLNERFQMPDMAVRVQKTGRTGWYYRVLEEGEVESGDAMERVDRLSPDWTLHRIWHLLYVDMLNYDALAEMAQIGHLADSWKRYAVRRLETRKVEDWSSRLEGKSVETQK</sequence>
<evidence type="ECO:0000313" key="2">
    <source>
        <dbReference type="EMBL" id="MBB5702949.1"/>
    </source>
</evidence>
<reference evidence="2 3" key="1">
    <citation type="submission" date="2020-08" db="EMBL/GenBank/DDBJ databases">
        <title>Genomic Encyclopedia of Type Strains, Phase IV (KMG-IV): sequencing the most valuable type-strain genomes for metagenomic binning, comparative biology and taxonomic classification.</title>
        <authorList>
            <person name="Goeker M."/>
        </authorList>
    </citation>
    <scope>NUCLEOTIDE SEQUENCE [LARGE SCALE GENOMIC DNA]</scope>
    <source>
        <strain evidence="2 3">DSM 26944</strain>
    </source>
</reference>
<dbReference type="AlphaFoldDB" id="A0A7W9AZD2"/>
<name>A0A7W9AZD2_9HYPH</name>
<dbReference type="GO" id="GO:0030151">
    <property type="term" value="F:molybdenum ion binding"/>
    <property type="evidence" value="ECO:0007669"/>
    <property type="project" value="InterPro"/>
</dbReference>
<dbReference type="SUPFAM" id="SSF50800">
    <property type="entry name" value="PK beta-barrel domain-like"/>
    <property type="match status" value="1"/>
</dbReference>